<dbReference type="InterPro" id="IPR013022">
    <property type="entry name" value="Xyl_isomerase-like_TIM-brl"/>
</dbReference>
<dbReference type="PANTHER" id="PTHR12110">
    <property type="entry name" value="HYDROXYPYRUVATE ISOMERASE"/>
    <property type="match status" value="1"/>
</dbReference>
<dbReference type="Proteomes" id="UP000838686">
    <property type="component" value="Unassembled WGS sequence"/>
</dbReference>
<dbReference type="SUPFAM" id="SSF51658">
    <property type="entry name" value="Xylose isomerase-like"/>
    <property type="match status" value="1"/>
</dbReference>
<protein>
    <submittedName>
        <fullName evidence="2">Fructoselysine 3-epimerase</fullName>
        <ecNumber evidence="2">5.1.3.41</ecNumber>
    </submittedName>
</protein>
<proteinExistence type="predicted"/>
<feature type="domain" description="Xylose isomerase-like TIM barrel" evidence="1">
    <location>
        <begin position="25"/>
        <end position="272"/>
    </location>
</feature>
<accession>A0ABM9BZQ0</accession>
<gene>
    <name evidence="2" type="primary">frlC_2</name>
    <name evidence="2" type="ORF">PAECIP111893_01108</name>
</gene>
<dbReference type="EC" id="5.1.3.41" evidence="2"/>
<reference evidence="2" key="1">
    <citation type="submission" date="2022-01" db="EMBL/GenBank/DDBJ databases">
        <authorList>
            <person name="Criscuolo A."/>
        </authorList>
    </citation>
    <scope>NUCLEOTIDE SEQUENCE</scope>
    <source>
        <strain evidence="2">CIP111893</strain>
    </source>
</reference>
<dbReference type="Pfam" id="PF01261">
    <property type="entry name" value="AP_endonuc_2"/>
    <property type="match status" value="1"/>
</dbReference>
<keyword evidence="2" id="KW-0413">Isomerase</keyword>
<name>A0ABM9BZQ0_9BACL</name>
<organism evidence="2 3">
    <name type="scientific">Paenibacillus plantiphilus</name>
    <dbReference type="NCBI Taxonomy" id="2905650"/>
    <lineage>
        <taxon>Bacteria</taxon>
        <taxon>Bacillati</taxon>
        <taxon>Bacillota</taxon>
        <taxon>Bacilli</taxon>
        <taxon>Bacillales</taxon>
        <taxon>Paenibacillaceae</taxon>
        <taxon>Paenibacillus</taxon>
    </lineage>
</organism>
<evidence type="ECO:0000313" key="3">
    <source>
        <dbReference type="Proteomes" id="UP000838686"/>
    </source>
</evidence>
<dbReference type="EMBL" id="CAKMMF010000005">
    <property type="protein sequence ID" value="CAH1198800.1"/>
    <property type="molecule type" value="Genomic_DNA"/>
</dbReference>
<dbReference type="RefSeq" id="WP_236339477.1">
    <property type="nucleotide sequence ID" value="NZ_CAKMMF010000005.1"/>
</dbReference>
<evidence type="ECO:0000313" key="2">
    <source>
        <dbReference type="EMBL" id="CAH1198800.1"/>
    </source>
</evidence>
<dbReference type="InterPro" id="IPR050312">
    <property type="entry name" value="IolE/XylAMocC-like"/>
</dbReference>
<keyword evidence="3" id="KW-1185">Reference proteome</keyword>
<comment type="caution">
    <text evidence="2">The sequence shown here is derived from an EMBL/GenBank/DDBJ whole genome shotgun (WGS) entry which is preliminary data.</text>
</comment>
<dbReference type="PANTHER" id="PTHR12110:SF21">
    <property type="entry name" value="XYLOSE ISOMERASE-LIKE TIM BARREL DOMAIN-CONTAINING PROTEIN"/>
    <property type="match status" value="1"/>
</dbReference>
<dbReference type="InterPro" id="IPR036237">
    <property type="entry name" value="Xyl_isomerase-like_sf"/>
</dbReference>
<dbReference type="Gene3D" id="3.20.20.150">
    <property type="entry name" value="Divalent-metal-dependent TIM barrel enzymes"/>
    <property type="match status" value="1"/>
</dbReference>
<sequence>MIESGMRIAPMNVLYKFFSLDYFLDAVVRNHCRTIELWGGAPHIDIEEITSEEVRHLKKRISSRSLQVCCLTPETGLYPVNIASEDKLTSKRSEAYLMKALEVAAELGIPLMQVTSGSGYDNESVDEAWGRSVDILGRIVLRAEALGIELALEPLSRHESNLVYNSATLGRMLADIDSPVLGVQLDTSVAAAAGESPWDYFRLFGTRIKHIQLIDGPDGHLAWGDGSLPLAQYGAEACEHGYTGSFGLELFDHKYYVEPDQVLARSIGALRSLDVKGGGQA</sequence>
<dbReference type="GO" id="GO:0016853">
    <property type="term" value="F:isomerase activity"/>
    <property type="evidence" value="ECO:0007669"/>
    <property type="project" value="UniProtKB-KW"/>
</dbReference>
<evidence type="ECO:0000259" key="1">
    <source>
        <dbReference type="Pfam" id="PF01261"/>
    </source>
</evidence>